<keyword evidence="9" id="KW-1185">Reference proteome</keyword>
<comment type="caution">
    <text evidence="8">The sequence shown here is derived from an EMBL/GenBank/DDBJ whole genome shotgun (WGS) entry which is preliminary data.</text>
</comment>
<dbReference type="GO" id="GO:0003677">
    <property type="term" value="F:DNA binding"/>
    <property type="evidence" value="ECO:0007669"/>
    <property type="project" value="UniProtKB-KW"/>
</dbReference>
<dbReference type="Gene3D" id="4.10.240.10">
    <property type="entry name" value="Zn(2)-C6 fungal-type DNA-binding domain"/>
    <property type="match status" value="1"/>
</dbReference>
<dbReference type="CDD" id="cd00067">
    <property type="entry name" value="GAL4"/>
    <property type="match status" value="1"/>
</dbReference>
<evidence type="ECO:0000256" key="4">
    <source>
        <dbReference type="ARBA" id="ARBA00023125"/>
    </source>
</evidence>
<evidence type="ECO:0000259" key="7">
    <source>
        <dbReference type="PROSITE" id="PS50048"/>
    </source>
</evidence>
<dbReference type="PROSITE" id="PS00463">
    <property type="entry name" value="ZN2_CY6_FUNGAL_1"/>
    <property type="match status" value="1"/>
</dbReference>
<evidence type="ECO:0000313" key="8">
    <source>
        <dbReference type="EMBL" id="KAI1609218.1"/>
    </source>
</evidence>
<dbReference type="PROSITE" id="PS50048">
    <property type="entry name" value="ZN2_CY6_FUNGAL_2"/>
    <property type="match status" value="1"/>
</dbReference>
<evidence type="ECO:0000256" key="6">
    <source>
        <dbReference type="ARBA" id="ARBA00023242"/>
    </source>
</evidence>
<keyword evidence="5" id="KW-0804">Transcription</keyword>
<proteinExistence type="predicted"/>
<dbReference type="InterPro" id="IPR021858">
    <property type="entry name" value="Fun_TF"/>
</dbReference>
<evidence type="ECO:0000313" key="9">
    <source>
        <dbReference type="Proteomes" id="UP001203852"/>
    </source>
</evidence>
<dbReference type="Proteomes" id="UP001203852">
    <property type="component" value="Unassembled WGS sequence"/>
</dbReference>
<dbReference type="SUPFAM" id="SSF57701">
    <property type="entry name" value="Zn2/Cys6 DNA-binding domain"/>
    <property type="match status" value="1"/>
</dbReference>
<dbReference type="Pfam" id="PF00172">
    <property type="entry name" value="Zn_clus"/>
    <property type="match status" value="1"/>
</dbReference>
<dbReference type="PANTHER" id="PTHR36206:SF13">
    <property type="entry name" value="TRANSCRIPTIONAL REGULATORY PROTEIN MOC3"/>
    <property type="match status" value="1"/>
</dbReference>
<dbReference type="GO" id="GO:0008270">
    <property type="term" value="F:zinc ion binding"/>
    <property type="evidence" value="ECO:0007669"/>
    <property type="project" value="InterPro"/>
</dbReference>
<dbReference type="Pfam" id="PF11951">
    <property type="entry name" value="Fungal_trans_2"/>
    <property type="match status" value="1"/>
</dbReference>
<keyword evidence="4" id="KW-0238">DNA-binding</keyword>
<dbReference type="InterPro" id="IPR052360">
    <property type="entry name" value="Transcr_Regulatory_Proteins"/>
</dbReference>
<reference evidence="8" key="1">
    <citation type="journal article" date="2022" name="bioRxiv">
        <title>Deciphering the potential niche of two novel black yeast fungi from a biological soil crust based on their genomes, phenotypes, and melanin regulation.</title>
        <authorList>
            <consortium name="DOE Joint Genome Institute"/>
            <person name="Carr E.C."/>
            <person name="Barton Q."/>
            <person name="Grambo S."/>
            <person name="Sullivan M."/>
            <person name="Renfro C.M."/>
            <person name="Kuo A."/>
            <person name="Pangilinan J."/>
            <person name="Lipzen A."/>
            <person name="Keymanesh K."/>
            <person name="Savage E."/>
            <person name="Barry K."/>
            <person name="Grigoriev I.V."/>
            <person name="Riekhof W.R."/>
            <person name="Harris S.S."/>
        </authorList>
    </citation>
    <scope>NUCLEOTIDE SEQUENCE</scope>
    <source>
        <strain evidence="8">JF 03-4F</strain>
    </source>
</reference>
<organism evidence="8 9">
    <name type="scientific">Exophiala viscosa</name>
    <dbReference type="NCBI Taxonomy" id="2486360"/>
    <lineage>
        <taxon>Eukaryota</taxon>
        <taxon>Fungi</taxon>
        <taxon>Dikarya</taxon>
        <taxon>Ascomycota</taxon>
        <taxon>Pezizomycotina</taxon>
        <taxon>Eurotiomycetes</taxon>
        <taxon>Chaetothyriomycetidae</taxon>
        <taxon>Chaetothyriales</taxon>
        <taxon>Herpotrichiellaceae</taxon>
        <taxon>Exophiala</taxon>
    </lineage>
</organism>
<name>A0AAN6I9I2_9EURO</name>
<dbReference type="EMBL" id="MU404361">
    <property type="protein sequence ID" value="KAI1609218.1"/>
    <property type="molecule type" value="Genomic_DNA"/>
</dbReference>
<evidence type="ECO:0000256" key="1">
    <source>
        <dbReference type="ARBA" id="ARBA00022723"/>
    </source>
</evidence>
<dbReference type="InterPro" id="IPR001138">
    <property type="entry name" value="Zn2Cys6_DnaBD"/>
</dbReference>
<evidence type="ECO:0000256" key="2">
    <source>
        <dbReference type="ARBA" id="ARBA00022833"/>
    </source>
</evidence>
<dbReference type="SMART" id="SM00066">
    <property type="entry name" value="GAL4"/>
    <property type="match status" value="1"/>
</dbReference>
<dbReference type="GO" id="GO:0000981">
    <property type="term" value="F:DNA-binding transcription factor activity, RNA polymerase II-specific"/>
    <property type="evidence" value="ECO:0007669"/>
    <property type="project" value="InterPro"/>
</dbReference>
<protein>
    <recommendedName>
        <fullName evidence="7">Zn(2)-C6 fungal-type domain-containing protein</fullName>
    </recommendedName>
</protein>
<keyword evidence="3" id="KW-0805">Transcription regulation</keyword>
<evidence type="ECO:0000256" key="5">
    <source>
        <dbReference type="ARBA" id="ARBA00023163"/>
    </source>
</evidence>
<gene>
    <name evidence="8" type="ORF">EDD36DRAFT_86682</name>
</gene>
<sequence>MPTICRQIKDDISGGSNTGANPARKRKWHPKTFAGCLRCKSRKIKCDETHPGCLRCAKAFLPCPGYRPPTARLFEPRSGPHFDSVIDELNYKHFVHVGSAILARFQLNALPFWTQLAPQLGETNDAVRHALLALGSIQAPLHRTTIQNLPQDKRPEWSLVALKHISKAMNLLRAADPDTLSIETILTCCVLFLAVEIWTEKKTHSTLHILAAHNILNGKRAASEQCNAVTTVYKPMVDELIVQACTFGDDFPPPDSQLSYYYGLDHGLAKVHAIRNWEDALDVMIQLLRCILRVTSKPVSCPTRNKVSSALVQFGDVLEKLQTAGTPPSDGCTAKEEYRHLRIHHRVAHIMLHALGQGDESSYDDLLEDFGFVLTCCKAMMTGQAAQSHNLISPTLGLLPPLFLVATKCRDSLIRHEALRILHDTSVTERQWTSCMATALARFVVEQEEEATLVSKRIRLLHAHFSGAEQKMELQYAVFIDGHLQGAHKAILPYESHPSVEIDGVTATMSRKVLRACGYTGLMLFTPPIDCHCVESLLQRLFQRMRNSS</sequence>
<feature type="domain" description="Zn(2)-C6 fungal-type" evidence="7">
    <location>
        <begin position="35"/>
        <end position="63"/>
    </location>
</feature>
<evidence type="ECO:0000256" key="3">
    <source>
        <dbReference type="ARBA" id="ARBA00023015"/>
    </source>
</evidence>
<dbReference type="AlphaFoldDB" id="A0AAN6I9I2"/>
<accession>A0AAN6I9I2</accession>
<keyword evidence="6" id="KW-0539">Nucleus</keyword>
<keyword evidence="2" id="KW-0862">Zinc</keyword>
<dbReference type="PANTHER" id="PTHR36206">
    <property type="entry name" value="ASPERCRYPTIN BIOSYNTHESIS CLUSTER-SPECIFIC TRANSCRIPTION REGULATOR ATNN-RELATED"/>
    <property type="match status" value="1"/>
</dbReference>
<dbReference type="InterPro" id="IPR036864">
    <property type="entry name" value="Zn2-C6_fun-type_DNA-bd_sf"/>
</dbReference>
<keyword evidence="1" id="KW-0479">Metal-binding</keyword>